<feature type="compositionally biased region" description="Basic and acidic residues" evidence="1">
    <location>
        <begin position="323"/>
        <end position="334"/>
    </location>
</feature>
<dbReference type="InterPro" id="IPR002483">
    <property type="entry name" value="PWI_dom"/>
</dbReference>
<dbReference type="Pfam" id="PF01480">
    <property type="entry name" value="PWI"/>
    <property type="match status" value="1"/>
</dbReference>
<dbReference type="Gene3D" id="3.30.70.330">
    <property type="match status" value="1"/>
</dbReference>
<proteinExistence type="predicted"/>
<comment type="caution">
    <text evidence="3">The sequence shown here is derived from an EMBL/GenBank/DDBJ whole genome shotgun (WGS) entry which is preliminary data.</text>
</comment>
<dbReference type="PANTHER" id="PTHR47334:SF3">
    <property type="entry name" value="PWI DOMAIN-CONTAINING PROTEIN"/>
    <property type="match status" value="1"/>
</dbReference>
<feature type="region of interest" description="Disordered" evidence="1">
    <location>
        <begin position="217"/>
        <end position="262"/>
    </location>
</feature>
<dbReference type="PANTHER" id="PTHR47334">
    <property type="entry name" value="SPLICING FACTOR PWI DOMAIN-CONTAINING PROTEIN / RNA RECOGNITION MOTIF (RRM)-CONTAINING PROTEIN"/>
    <property type="match status" value="1"/>
</dbReference>
<dbReference type="SUPFAM" id="SSF54928">
    <property type="entry name" value="RNA-binding domain, RBD"/>
    <property type="match status" value="1"/>
</dbReference>
<dbReference type="InterPro" id="IPR053294">
    <property type="entry name" value="RBM_PWI_domain"/>
</dbReference>
<dbReference type="GO" id="GO:0003676">
    <property type="term" value="F:nucleic acid binding"/>
    <property type="evidence" value="ECO:0007669"/>
    <property type="project" value="InterPro"/>
</dbReference>
<dbReference type="AlphaFoldDB" id="A0AAD8W2N0"/>
<dbReference type="InterPro" id="IPR034268">
    <property type="entry name" value="RBM25_RRM"/>
</dbReference>
<feature type="region of interest" description="Disordered" evidence="1">
    <location>
        <begin position="284"/>
        <end position="373"/>
    </location>
</feature>
<dbReference type="EMBL" id="JAUUTY010000005">
    <property type="protein sequence ID" value="KAK1630588.1"/>
    <property type="molecule type" value="Genomic_DNA"/>
</dbReference>
<name>A0AAD8W2N0_LOLMU</name>
<keyword evidence="4" id="KW-1185">Reference proteome</keyword>
<dbReference type="PROSITE" id="PS51025">
    <property type="entry name" value="PWI"/>
    <property type="match status" value="1"/>
</dbReference>
<gene>
    <name evidence="3" type="ORF">QYE76_004903</name>
</gene>
<organism evidence="3 4">
    <name type="scientific">Lolium multiflorum</name>
    <name type="common">Italian ryegrass</name>
    <name type="synonym">Lolium perenne subsp. multiflorum</name>
    <dbReference type="NCBI Taxonomy" id="4521"/>
    <lineage>
        <taxon>Eukaryota</taxon>
        <taxon>Viridiplantae</taxon>
        <taxon>Streptophyta</taxon>
        <taxon>Embryophyta</taxon>
        <taxon>Tracheophyta</taxon>
        <taxon>Spermatophyta</taxon>
        <taxon>Magnoliopsida</taxon>
        <taxon>Liliopsida</taxon>
        <taxon>Poales</taxon>
        <taxon>Poaceae</taxon>
        <taxon>BOP clade</taxon>
        <taxon>Pooideae</taxon>
        <taxon>Poodae</taxon>
        <taxon>Poeae</taxon>
        <taxon>Poeae Chloroplast Group 2 (Poeae type)</taxon>
        <taxon>Loliodinae</taxon>
        <taxon>Loliinae</taxon>
        <taxon>Lolium</taxon>
    </lineage>
</organism>
<evidence type="ECO:0000313" key="4">
    <source>
        <dbReference type="Proteomes" id="UP001231189"/>
    </source>
</evidence>
<dbReference type="Gene3D" id="1.20.1390.10">
    <property type="entry name" value="PWI domain"/>
    <property type="match status" value="1"/>
</dbReference>
<evidence type="ECO:0000256" key="1">
    <source>
        <dbReference type="SAM" id="MobiDB-lite"/>
    </source>
</evidence>
<protein>
    <recommendedName>
        <fullName evidence="2">PWI domain-containing protein</fullName>
    </recommendedName>
</protein>
<dbReference type="InterPro" id="IPR012677">
    <property type="entry name" value="Nucleotide-bd_a/b_plait_sf"/>
</dbReference>
<sequence length="480" mass="52817">MPRPNAPHSASTAPPNTAVAAPAPVYNARINAAGPAPRHPVPVPFDGRFRPFAVPPPAPYPASFYQMRRPPVCGVVKSWNPVRNPDGTRTAFGFCEFDSAEGGLRARKLLNKLSIDGQELVLNVNEATELGENTTEQNAREAETKTMDGMVCLADNGNDSSRAIPDLTEMGAVVGGQMSSQGKTKRCLYDTEEYSDAEKDAMQKIRFMIEDRMKSKLQVREDGEVSEDGESSVQIREDGEVSGDGESSLQIKEDGELSEDGTSSLQIDAVSSMHIPMDCEPTVDHKRKVSEDGTSSLQIDAVSSMHIPMDWEPTVDHKRKRQHMESDGFHKSSDEETGIVSVPALVSDKQDSGAPGEKVGLQLQAPSKSGNEETLDAKQVLAAVPKTKEELFAYDVDWAIYDKHGLHEKMRPWISEKTTEIFGEEIPEFVEYVVASTKEHVEAPRMLEALASLMDHSAEEFLLWLWTKLIFEIKKAETGS</sequence>
<dbReference type="SMART" id="SM00311">
    <property type="entry name" value="PWI"/>
    <property type="match status" value="1"/>
</dbReference>
<dbReference type="Proteomes" id="UP001231189">
    <property type="component" value="Unassembled WGS sequence"/>
</dbReference>
<reference evidence="3" key="1">
    <citation type="submission" date="2023-07" db="EMBL/GenBank/DDBJ databases">
        <title>A chromosome-level genome assembly of Lolium multiflorum.</title>
        <authorList>
            <person name="Chen Y."/>
            <person name="Copetti D."/>
            <person name="Kolliker R."/>
            <person name="Studer B."/>
        </authorList>
    </citation>
    <scope>NUCLEOTIDE SEQUENCE</scope>
    <source>
        <strain evidence="3">02402/16</strain>
        <tissue evidence="3">Leaf</tissue>
    </source>
</reference>
<feature type="domain" description="PWI" evidence="2">
    <location>
        <begin position="389"/>
        <end position="480"/>
    </location>
</feature>
<accession>A0AAD8W2N0</accession>
<dbReference type="CDD" id="cd12446">
    <property type="entry name" value="RRM_RBM25"/>
    <property type="match status" value="1"/>
</dbReference>
<dbReference type="InterPro" id="IPR035979">
    <property type="entry name" value="RBD_domain_sf"/>
</dbReference>
<evidence type="ECO:0000259" key="2">
    <source>
        <dbReference type="PROSITE" id="PS51025"/>
    </source>
</evidence>
<evidence type="ECO:0000313" key="3">
    <source>
        <dbReference type="EMBL" id="KAK1630588.1"/>
    </source>
</evidence>